<evidence type="ECO:0000256" key="4">
    <source>
        <dbReference type="SAM" id="MobiDB-lite"/>
    </source>
</evidence>
<feature type="repeat" description="ANK" evidence="3">
    <location>
        <begin position="301"/>
        <end position="333"/>
    </location>
</feature>
<dbReference type="Gene3D" id="1.25.40.20">
    <property type="entry name" value="Ankyrin repeat-containing domain"/>
    <property type="match status" value="4"/>
</dbReference>
<feature type="compositionally biased region" description="Basic and acidic residues" evidence="4">
    <location>
        <begin position="749"/>
        <end position="768"/>
    </location>
</feature>
<keyword evidence="2 3" id="KW-0040">ANK repeat</keyword>
<keyword evidence="1" id="KW-0677">Repeat</keyword>
<feature type="compositionally biased region" description="Basic and acidic residues" evidence="4">
    <location>
        <begin position="994"/>
        <end position="1063"/>
    </location>
</feature>
<dbReference type="InterPro" id="IPR002110">
    <property type="entry name" value="Ankyrin_rpt"/>
</dbReference>
<feature type="compositionally biased region" description="Basic and acidic residues" evidence="4">
    <location>
        <begin position="883"/>
        <end position="929"/>
    </location>
</feature>
<feature type="region of interest" description="Disordered" evidence="4">
    <location>
        <begin position="1398"/>
        <end position="1433"/>
    </location>
</feature>
<dbReference type="Pfam" id="PF12796">
    <property type="entry name" value="Ank_2"/>
    <property type="match status" value="3"/>
</dbReference>
<dbReference type="EMBL" id="JAODUO010000044">
    <property type="protein sequence ID" value="KAK2191854.1"/>
    <property type="molecule type" value="Genomic_DNA"/>
</dbReference>
<feature type="compositionally biased region" description="Basic and acidic residues" evidence="4">
    <location>
        <begin position="1306"/>
        <end position="1315"/>
    </location>
</feature>
<feature type="region of interest" description="Disordered" evidence="4">
    <location>
        <begin position="1225"/>
        <end position="1386"/>
    </location>
</feature>
<feature type="compositionally biased region" description="Basic and acidic residues" evidence="4">
    <location>
        <begin position="612"/>
        <end position="623"/>
    </location>
</feature>
<feature type="compositionally biased region" description="Basic and acidic residues" evidence="4">
    <location>
        <begin position="810"/>
        <end position="862"/>
    </location>
</feature>
<dbReference type="InterPro" id="IPR036770">
    <property type="entry name" value="Ankyrin_rpt-contain_sf"/>
</dbReference>
<evidence type="ECO:0000313" key="6">
    <source>
        <dbReference type="Proteomes" id="UP001209878"/>
    </source>
</evidence>
<gene>
    <name evidence="5" type="ORF">NP493_44g10046</name>
</gene>
<keyword evidence="6" id="KW-1185">Reference proteome</keyword>
<feature type="compositionally biased region" description="Basic and acidic residues" evidence="4">
    <location>
        <begin position="1225"/>
        <end position="1235"/>
    </location>
</feature>
<reference evidence="5" key="1">
    <citation type="journal article" date="2023" name="Mol. Biol. Evol.">
        <title>Third-Generation Sequencing Reveals the Adaptive Role of the Epigenome in Three Deep-Sea Polychaetes.</title>
        <authorList>
            <person name="Perez M."/>
            <person name="Aroh O."/>
            <person name="Sun Y."/>
            <person name="Lan Y."/>
            <person name="Juniper S.K."/>
            <person name="Young C.R."/>
            <person name="Angers B."/>
            <person name="Qian P.Y."/>
        </authorList>
    </citation>
    <scope>NUCLEOTIDE SEQUENCE</scope>
    <source>
        <strain evidence="5">R07B-5</strain>
    </source>
</reference>
<feature type="compositionally biased region" description="Low complexity" evidence="4">
    <location>
        <begin position="1254"/>
        <end position="1271"/>
    </location>
</feature>
<dbReference type="PANTHER" id="PTHR24198:SF165">
    <property type="entry name" value="ANKYRIN REPEAT-CONTAINING PROTEIN-RELATED"/>
    <property type="match status" value="1"/>
</dbReference>
<feature type="repeat" description="ANK" evidence="3">
    <location>
        <begin position="116"/>
        <end position="148"/>
    </location>
</feature>
<evidence type="ECO:0000256" key="1">
    <source>
        <dbReference type="ARBA" id="ARBA00022737"/>
    </source>
</evidence>
<dbReference type="PANTHER" id="PTHR24198">
    <property type="entry name" value="ANKYRIN REPEAT AND PROTEIN KINASE DOMAIN-CONTAINING PROTEIN"/>
    <property type="match status" value="1"/>
</dbReference>
<dbReference type="PROSITE" id="PS50088">
    <property type="entry name" value="ANK_REPEAT"/>
    <property type="match status" value="5"/>
</dbReference>
<accession>A0AAD9PBW1</accession>
<evidence type="ECO:0000256" key="2">
    <source>
        <dbReference type="ARBA" id="ARBA00023043"/>
    </source>
</evidence>
<sequence length="1433" mass="158584">MSYGAHGDIPDSHQKCVIHKAACLEDVTFLRTLCMNKRNMASLLVPNEEGATALMLACQREYLNHVKTLLAAEPCLTVTDKGGKTALHYCVENESTRVAELLLLTDKSIIDLKDTEGYSALQLAVIACNILVVTLLLKHGADINQTDSEGHTVVHWATGGSLQVYTGPQKRCVLNCGCVFAILTMSGSPFHRAAVVHWATVCGHVVLIDLLESFRANMSHPDSHQAVPLHYAAQMCALPGENSDSRLGILMLHKLLQKKVKVDCVDEDLRTPLLWAASSGSRQACEVLLKAGANKEAADKDGLRALHCAASRGNVKCIQLLVKQRVNVNSTDKNGCTPLFYAVSLGHVQCVKALLAAKANASHQDNRKRSPAHGASALGSTEVLKLLAAHKGKLWLHSAQGECPIHEAALAKHNVLKEKTASGELSVEGAVVITLQKMGEHKTEQVDYSDKSFQDVVQYLLETHPQPGEVVNMTNSRGRTCLHIAALTNDLPLCQLLLSHNAAVNAIMKSKEDKPLTPYDAALLKGHTECAELLRAHGGEPIMETAEETGEQTPVAGEKHQDKAKDHAPEEDDDKLKETSEPRPEDSTKDDKVKKTAGVSPENGEKDDEEMEKTAKVSPKNDEKEDGTEPNTAEVNTEDGQKEESKVTEGERPESEGEEKDKTPRKPDGTIEDTPAEETDKNKGDKTDTEDASDAKKSDKDQGSSDKEQVDDDNKETDNVRDNANGDDNKGVKEQAETEAEVDPVASTSHDESPDNKISASDDVKDDTCVNVKRGADEEQTDNEASKGEATKSEADQTTDSGDSNPDSVQAERNEYNDLVKMAVVEKKTEAVREETEKQISPVHKELSEDSVKDEPTEKKAAASDSDSSDGASSPKPQQNGSNEDHTMLSKEDDKSREEDIDNQDKPDVSTPDSKKDKDDDETPKKPDETVPSESPEGPTSNDNDNDNNKDETSDDDFWSPVHKKSEGGIEKGKEKDGGETPQEEKPTTQSTDTESKVPEGVSEDTKKVEAEPRDSGMENSTDGEHTSEDDIQQDKAHAKENKPETWENASEKSPSKTQEPVRRNPRKPQRPKTVCVTERKHASRPQPIKHASQYPEKRRKSQQDMSNGDNNQRPLADENVNPPLQLTRPKTSTGLRRCRNEIQESVRVFEVKKLVIQMIQKTRKLRMFNTYRQMMSDRAMVRMLVRDYNQLSRHKQDEKDFSSVSDWEMFLLDELAQANRAEKESRLKVWDDPGGRNTNAPATSPPMFPPPSHSSSSVSDSQGSPRQQSPQRRRSPTREEKRLKLKEEQNMKLLRTIYGQQNVPKEQRNGEPRRYPKSASRSRGKSSVASSLASSTTESLPKIHTNPARQPMQKSPSYAIRPLTSHAGQRRGQAASQETRGRDKQVHFLSTLMELDVNRRQKLPPKQKQTRYSAQRRMSYDFRDSVSDSQPA</sequence>
<name>A0AAD9PBW1_RIDPI</name>
<feature type="compositionally biased region" description="Basic and acidic residues" evidence="4">
    <location>
        <begin position="639"/>
        <end position="669"/>
    </location>
</feature>
<protein>
    <submittedName>
        <fullName evidence="5">Uncharacterized protein</fullName>
    </submittedName>
</protein>
<feature type="repeat" description="ANK" evidence="3">
    <location>
        <begin position="334"/>
        <end position="366"/>
    </location>
</feature>
<feature type="compositionally biased region" description="Basic and acidic residues" evidence="4">
    <location>
        <begin position="964"/>
        <end position="987"/>
    </location>
</feature>
<evidence type="ECO:0000256" key="3">
    <source>
        <dbReference type="PROSITE-ProRule" id="PRU00023"/>
    </source>
</evidence>
<feature type="compositionally biased region" description="Basic and acidic residues" evidence="4">
    <location>
        <begin position="727"/>
        <end position="736"/>
    </location>
</feature>
<dbReference type="Proteomes" id="UP001209878">
    <property type="component" value="Unassembled WGS sequence"/>
</dbReference>
<evidence type="ECO:0000313" key="5">
    <source>
        <dbReference type="EMBL" id="KAK2191854.1"/>
    </source>
</evidence>
<feature type="repeat" description="ANK" evidence="3">
    <location>
        <begin position="268"/>
        <end position="300"/>
    </location>
</feature>
<feature type="compositionally biased region" description="Polar residues" evidence="4">
    <location>
        <begin position="796"/>
        <end position="808"/>
    </location>
</feature>
<feature type="compositionally biased region" description="Basic and acidic residues" evidence="4">
    <location>
        <begin position="1277"/>
        <end position="1291"/>
    </location>
</feature>
<feature type="compositionally biased region" description="Low complexity" evidence="4">
    <location>
        <begin position="863"/>
        <end position="874"/>
    </location>
</feature>
<feature type="compositionally biased region" description="Basic and acidic residues" evidence="4">
    <location>
        <begin position="678"/>
        <end position="708"/>
    </location>
</feature>
<dbReference type="SUPFAM" id="SSF48403">
    <property type="entry name" value="Ankyrin repeat"/>
    <property type="match status" value="2"/>
</dbReference>
<feature type="compositionally biased region" description="Basic and acidic residues" evidence="4">
    <location>
        <begin position="557"/>
        <end position="594"/>
    </location>
</feature>
<dbReference type="Pfam" id="PF00023">
    <property type="entry name" value="Ank"/>
    <property type="match status" value="1"/>
</dbReference>
<feature type="compositionally biased region" description="Pro residues" evidence="4">
    <location>
        <begin position="1244"/>
        <end position="1253"/>
    </location>
</feature>
<feature type="compositionally biased region" description="Basic and acidic residues" evidence="4">
    <location>
        <begin position="784"/>
        <end position="795"/>
    </location>
</feature>
<proteinExistence type="predicted"/>
<organism evidence="5 6">
    <name type="scientific">Ridgeia piscesae</name>
    <name type="common">Tubeworm</name>
    <dbReference type="NCBI Taxonomy" id="27915"/>
    <lineage>
        <taxon>Eukaryota</taxon>
        <taxon>Metazoa</taxon>
        <taxon>Spiralia</taxon>
        <taxon>Lophotrochozoa</taxon>
        <taxon>Annelida</taxon>
        <taxon>Polychaeta</taxon>
        <taxon>Sedentaria</taxon>
        <taxon>Canalipalpata</taxon>
        <taxon>Sabellida</taxon>
        <taxon>Siboglinidae</taxon>
        <taxon>Ridgeia</taxon>
    </lineage>
</organism>
<dbReference type="SMART" id="SM00248">
    <property type="entry name" value="ANK"/>
    <property type="match status" value="11"/>
</dbReference>
<comment type="caution">
    <text evidence="5">The sequence shown here is derived from an EMBL/GenBank/DDBJ whole genome shotgun (WGS) entry which is preliminary data.</text>
</comment>
<feature type="compositionally biased region" description="Low complexity" evidence="4">
    <location>
        <begin position="1318"/>
        <end position="1341"/>
    </location>
</feature>
<feature type="repeat" description="ANK" evidence="3">
    <location>
        <begin position="477"/>
        <end position="509"/>
    </location>
</feature>
<feature type="compositionally biased region" description="Polar residues" evidence="4">
    <location>
        <begin position="1104"/>
        <end position="1114"/>
    </location>
</feature>
<feature type="region of interest" description="Disordered" evidence="4">
    <location>
        <begin position="547"/>
        <end position="1131"/>
    </location>
</feature>
<dbReference type="PROSITE" id="PS50297">
    <property type="entry name" value="ANK_REP_REGION"/>
    <property type="match status" value="5"/>
</dbReference>
<feature type="compositionally biased region" description="Basic residues" evidence="4">
    <location>
        <begin position="1401"/>
        <end position="1410"/>
    </location>
</feature>